<feature type="region of interest" description="Disordered" evidence="1">
    <location>
        <begin position="417"/>
        <end position="493"/>
    </location>
</feature>
<feature type="transmembrane region" description="Helical" evidence="2">
    <location>
        <begin position="269"/>
        <end position="289"/>
    </location>
</feature>
<evidence type="ECO:0000313" key="4">
    <source>
        <dbReference type="EMBL" id="AZN29649.1"/>
    </source>
</evidence>
<proteinExistence type="predicted"/>
<evidence type="ECO:0000256" key="2">
    <source>
        <dbReference type="SAM" id="Phobius"/>
    </source>
</evidence>
<organism evidence="4 5">
    <name type="scientific">Flaviflexus salsibiostraticola</name>
    <dbReference type="NCBI Taxonomy" id="1282737"/>
    <lineage>
        <taxon>Bacteria</taxon>
        <taxon>Bacillati</taxon>
        <taxon>Actinomycetota</taxon>
        <taxon>Actinomycetes</taxon>
        <taxon>Actinomycetales</taxon>
        <taxon>Actinomycetaceae</taxon>
        <taxon>Flaviflexus</taxon>
    </lineage>
</organism>
<dbReference type="InterPro" id="IPR002656">
    <property type="entry name" value="Acyl_transf_3_dom"/>
</dbReference>
<feature type="domain" description="Acyltransferase 3" evidence="3">
    <location>
        <begin position="28"/>
        <end position="358"/>
    </location>
</feature>
<feature type="transmembrane region" description="Helical" evidence="2">
    <location>
        <begin position="387"/>
        <end position="409"/>
    </location>
</feature>
<sequence>MVCRNGRDGVPQAAVVTTEPRARIRHIEGLDGLRAIAAGLVLVYHLIPGWAGIGYIGVDVFFVLSGFLITSLLLARRGGLKDFWARRFRRLFPAALLATIGSAALALLVGGDALVALGRQVIGSLTATYNWVEIANSSSYFDQSSPLLLTTMWSLAVEQQFYLFWPIIVLALVKTRRRWRIAAALAIAAGSVALHTVLVATDVTRAYMGTDTHLWGLMVGAGLAFAAERSVVECETSPSRLSGLWGTAGWLSLCALVAAGLIAENSPLMYPWGMVVASLLALIIIRSLLPDVDSAPAAALRGLLSSAPLSWVGVRSYGIYMWHWPLYVLLSYQYPLLDPLLAAALVVTASVLLADLSYRHVENPIRRMGVGPWFAHIRQSLAAINPAATIGAITLPGFALALAVAAVIVSPSVSSGQQAVEDGRSGIVEGGMGAGEPERLDPDSIGGTMTQPPPADRPSAAPTARTSPEPSVDASADGPEMPTQTPAVPASWDEVTVIGDSVTLASKPAMEEAMPGIVIDAEESRSIHTAPDLIALHAAQGTLGDFLVVSLATNGPVSEDDVDRILDAAGPDRTVILTTAFGPARASWIPSANDVIVAAAQMHPDRVRIADWHSAIADHTDLLAGDVIHPGRQGGRIYADTVKDAVDPR</sequence>
<feature type="transmembrane region" description="Helical" evidence="2">
    <location>
        <begin position="244"/>
        <end position="263"/>
    </location>
</feature>
<dbReference type="GO" id="GO:0009103">
    <property type="term" value="P:lipopolysaccharide biosynthetic process"/>
    <property type="evidence" value="ECO:0007669"/>
    <property type="project" value="TreeGrafter"/>
</dbReference>
<keyword evidence="5" id="KW-1185">Reference proteome</keyword>
<feature type="transmembrane region" description="Helical" evidence="2">
    <location>
        <begin position="53"/>
        <end position="74"/>
    </location>
</feature>
<keyword evidence="4" id="KW-0808">Transferase</keyword>
<keyword evidence="2" id="KW-0812">Transmembrane</keyword>
<protein>
    <submittedName>
        <fullName evidence="4">Lipopolysaccharide modification acyltransferase</fullName>
    </submittedName>
</protein>
<dbReference type="Proteomes" id="UP000270021">
    <property type="component" value="Chromosome"/>
</dbReference>
<feature type="transmembrane region" description="Helical" evidence="2">
    <location>
        <begin position="30"/>
        <end position="47"/>
    </location>
</feature>
<accession>A0A3Q8WUV8</accession>
<dbReference type="EMBL" id="CP034438">
    <property type="protein sequence ID" value="AZN29649.1"/>
    <property type="molecule type" value="Genomic_DNA"/>
</dbReference>
<dbReference type="PANTHER" id="PTHR23028">
    <property type="entry name" value="ACETYLTRANSFERASE"/>
    <property type="match status" value="1"/>
</dbReference>
<feature type="transmembrane region" description="Helical" evidence="2">
    <location>
        <begin position="152"/>
        <end position="173"/>
    </location>
</feature>
<dbReference type="CDD" id="cd01840">
    <property type="entry name" value="SGNH_hydrolase_yrhL_like"/>
    <property type="match status" value="1"/>
</dbReference>
<feature type="transmembrane region" description="Helical" evidence="2">
    <location>
        <begin position="213"/>
        <end position="232"/>
    </location>
</feature>
<keyword evidence="2" id="KW-1133">Transmembrane helix</keyword>
<dbReference type="GO" id="GO:0016020">
    <property type="term" value="C:membrane"/>
    <property type="evidence" value="ECO:0007669"/>
    <property type="project" value="TreeGrafter"/>
</dbReference>
<dbReference type="KEGG" id="fsl:EJO69_04505"/>
<evidence type="ECO:0000313" key="5">
    <source>
        <dbReference type="Proteomes" id="UP000270021"/>
    </source>
</evidence>
<keyword evidence="2" id="KW-0472">Membrane</keyword>
<dbReference type="InterPro" id="IPR050879">
    <property type="entry name" value="Acyltransferase_3"/>
</dbReference>
<dbReference type="Pfam" id="PF01757">
    <property type="entry name" value="Acyl_transf_3"/>
    <property type="match status" value="1"/>
</dbReference>
<name>A0A3Q8WUV8_9ACTO</name>
<reference evidence="4 5" key="1">
    <citation type="submission" date="2018-12" db="EMBL/GenBank/DDBJ databases">
        <title>Complete genome sequence of Flaviflexus salsibiostraticola KCTC 33148.</title>
        <authorList>
            <person name="Bae J.-W."/>
        </authorList>
    </citation>
    <scope>NUCLEOTIDE SEQUENCE [LARGE SCALE GENOMIC DNA]</scope>
    <source>
        <strain evidence="4 5">KCTC 33148</strain>
    </source>
</reference>
<keyword evidence="4" id="KW-0012">Acyltransferase</keyword>
<feature type="transmembrane region" description="Helical" evidence="2">
    <location>
        <begin position="340"/>
        <end position="358"/>
    </location>
</feature>
<feature type="transmembrane region" description="Helical" evidence="2">
    <location>
        <begin position="95"/>
        <end position="117"/>
    </location>
</feature>
<evidence type="ECO:0000256" key="1">
    <source>
        <dbReference type="SAM" id="MobiDB-lite"/>
    </source>
</evidence>
<evidence type="ECO:0000259" key="3">
    <source>
        <dbReference type="Pfam" id="PF01757"/>
    </source>
</evidence>
<dbReference type="OrthoDB" id="3404679at2"/>
<dbReference type="PANTHER" id="PTHR23028:SF53">
    <property type="entry name" value="ACYL_TRANSF_3 DOMAIN-CONTAINING PROTEIN"/>
    <property type="match status" value="1"/>
</dbReference>
<dbReference type="SUPFAM" id="SSF52266">
    <property type="entry name" value="SGNH hydrolase"/>
    <property type="match status" value="1"/>
</dbReference>
<gene>
    <name evidence="4" type="ORF">EJO69_04505</name>
</gene>
<feature type="transmembrane region" description="Helical" evidence="2">
    <location>
        <begin position="180"/>
        <end position="201"/>
    </location>
</feature>
<dbReference type="AlphaFoldDB" id="A0A3Q8WUV8"/>
<feature type="transmembrane region" description="Helical" evidence="2">
    <location>
        <begin position="301"/>
        <end position="320"/>
    </location>
</feature>
<dbReference type="GO" id="GO:0016747">
    <property type="term" value="F:acyltransferase activity, transferring groups other than amino-acyl groups"/>
    <property type="evidence" value="ECO:0007669"/>
    <property type="project" value="InterPro"/>
</dbReference>